<dbReference type="InterPro" id="IPR014729">
    <property type="entry name" value="Rossmann-like_a/b/a_fold"/>
</dbReference>
<dbReference type="Proteomes" id="UP001501285">
    <property type="component" value="Unassembled WGS sequence"/>
</dbReference>
<evidence type="ECO:0000313" key="5">
    <source>
        <dbReference type="Proteomes" id="UP001501285"/>
    </source>
</evidence>
<dbReference type="Pfam" id="PF00582">
    <property type="entry name" value="Usp"/>
    <property type="match status" value="2"/>
</dbReference>
<dbReference type="CDD" id="cd00293">
    <property type="entry name" value="USP-like"/>
    <property type="match status" value="1"/>
</dbReference>
<dbReference type="InterPro" id="IPR006016">
    <property type="entry name" value="UspA"/>
</dbReference>
<accession>A0ABN2TZJ4</accession>
<name>A0ABN2TZJ4_9MICO</name>
<feature type="region of interest" description="Disordered" evidence="2">
    <location>
        <begin position="1"/>
        <end position="22"/>
    </location>
</feature>
<dbReference type="SUPFAM" id="SSF52402">
    <property type="entry name" value="Adenine nucleotide alpha hydrolases-like"/>
    <property type="match status" value="2"/>
</dbReference>
<dbReference type="RefSeq" id="WP_343989017.1">
    <property type="nucleotide sequence ID" value="NZ_BAAANB010000003.1"/>
</dbReference>
<dbReference type="PANTHER" id="PTHR46268">
    <property type="entry name" value="STRESS RESPONSE PROTEIN NHAX"/>
    <property type="match status" value="1"/>
</dbReference>
<evidence type="ECO:0000259" key="3">
    <source>
        <dbReference type="Pfam" id="PF00582"/>
    </source>
</evidence>
<protein>
    <submittedName>
        <fullName evidence="4">Universal stress protein</fullName>
    </submittedName>
</protein>
<dbReference type="CDD" id="cd23659">
    <property type="entry name" value="USP_At3g01520-like"/>
    <property type="match status" value="1"/>
</dbReference>
<dbReference type="InterPro" id="IPR006015">
    <property type="entry name" value="Universal_stress_UspA"/>
</dbReference>
<comment type="similarity">
    <text evidence="1">Belongs to the universal stress protein A family.</text>
</comment>
<sequence>MSAAGSTTDATSSTDTARNDTAGVETVSHGIVVGYDGSPGARLALEWAIETAKRDERPLTLLHCVGMTMTPTFRAYDPGVQARPYDVMGQGVLSEAVEIATKTLRHQDVHSVSVIGSAAAELVGVSDRADLVVTGSRGHGAISAGLLGSTSYAVTAHAHCPAVVVRGDAVVHAGPSHPVVVAFDDSKNAQQALETAGQVAAAAQAPLHVIAVDNVGGLEVWPETDTMIGREQMMESMHRRVGQVLQDVTEDARQAHPGLEIRTSVLGGSPGQAIAAYAVDVRAGLVVMGSRGHGGFTGMLLGSASHRVVHDAPCPVLVIH</sequence>
<proteinExistence type="inferred from homology"/>
<organism evidence="4 5">
    <name type="scientific">Terrabacter terrae</name>
    <dbReference type="NCBI Taxonomy" id="318434"/>
    <lineage>
        <taxon>Bacteria</taxon>
        <taxon>Bacillati</taxon>
        <taxon>Actinomycetota</taxon>
        <taxon>Actinomycetes</taxon>
        <taxon>Micrococcales</taxon>
        <taxon>Intrasporangiaceae</taxon>
        <taxon>Terrabacter</taxon>
    </lineage>
</organism>
<dbReference type="Gene3D" id="3.40.50.620">
    <property type="entry name" value="HUPs"/>
    <property type="match status" value="2"/>
</dbReference>
<feature type="domain" description="UspA" evidence="3">
    <location>
        <begin position="177"/>
        <end position="320"/>
    </location>
</feature>
<dbReference type="PRINTS" id="PR01438">
    <property type="entry name" value="UNVRSLSTRESS"/>
</dbReference>
<evidence type="ECO:0000256" key="1">
    <source>
        <dbReference type="ARBA" id="ARBA00008791"/>
    </source>
</evidence>
<evidence type="ECO:0000313" key="4">
    <source>
        <dbReference type="EMBL" id="GAA2024152.1"/>
    </source>
</evidence>
<evidence type="ECO:0000256" key="2">
    <source>
        <dbReference type="SAM" id="MobiDB-lite"/>
    </source>
</evidence>
<comment type="caution">
    <text evidence="4">The sequence shown here is derived from an EMBL/GenBank/DDBJ whole genome shotgun (WGS) entry which is preliminary data.</text>
</comment>
<gene>
    <name evidence="4" type="ORF">GCM10009740_11990</name>
</gene>
<feature type="domain" description="UspA" evidence="3">
    <location>
        <begin position="31"/>
        <end position="166"/>
    </location>
</feature>
<reference evidence="4 5" key="1">
    <citation type="journal article" date="2019" name="Int. J. Syst. Evol. Microbiol.">
        <title>The Global Catalogue of Microorganisms (GCM) 10K type strain sequencing project: providing services to taxonomists for standard genome sequencing and annotation.</title>
        <authorList>
            <consortium name="The Broad Institute Genomics Platform"/>
            <consortium name="The Broad Institute Genome Sequencing Center for Infectious Disease"/>
            <person name="Wu L."/>
            <person name="Ma J."/>
        </authorList>
    </citation>
    <scope>NUCLEOTIDE SEQUENCE [LARGE SCALE GENOMIC DNA]</scope>
    <source>
        <strain evidence="4 5">JCM 14283</strain>
    </source>
</reference>
<dbReference type="EMBL" id="BAAANB010000003">
    <property type="protein sequence ID" value="GAA2024152.1"/>
    <property type="molecule type" value="Genomic_DNA"/>
</dbReference>
<dbReference type="PANTHER" id="PTHR46268:SF15">
    <property type="entry name" value="UNIVERSAL STRESS PROTEIN HP_0031"/>
    <property type="match status" value="1"/>
</dbReference>
<keyword evidence="5" id="KW-1185">Reference proteome</keyword>